<dbReference type="GO" id="GO:0005509">
    <property type="term" value="F:calcium ion binding"/>
    <property type="evidence" value="ECO:0007669"/>
    <property type="project" value="UniProtKB-UniRule"/>
</dbReference>
<evidence type="ECO:0000256" key="6">
    <source>
        <dbReference type="ARBA" id="ARBA00023136"/>
    </source>
</evidence>
<keyword evidence="3" id="KW-0677">Repeat</keyword>
<feature type="region of interest" description="Disordered" evidence="8">
    <location>
        <begin position="313"/>
        <end position="391"/>
    </location>
</feature>
<dbReference type="PRINTS" id="PR00205">
    <property type="entry name" value="CADHERIN"/>
</dbReference>
<evidence type="ECO:0000256" key="1">
    <source>
        <dbReference type="ARBA" id="ARBA00004370"/>
    </source>
</evidence>
<feature type="domain" description="Cadherin" evidence="9">
    <location>
        <begin position="38"/>
        <end position="135"/>
    </location>
</feature>
<dbReference type="SUPFAM" id="SSF49313">
    <property type="entry name" value="Cadherin-like"/>
    <property type="match status" value="4"/>
</dbReference>
<evidence type="ECO:0000256" key="2">
    <source>
        <dbReference type="ARBA" id="ARBA00022692"/>
    </source>
</evidence>
<keyword evidence="6" id="KW-0472">Membrane</keyword>
<dbReference type="SMART" id="SM00112">
    <property type="entry name" value="CA"/>
    <property type="match status" value="3"/>
</dbReference>
<dbReference type="PANTHER" id="PTHR24026:SF133">
    <property type="entry name" value="CADHERIN-RELATED FAMILY MEMBER 2"/>
    <property type="match status" value="1"/>
</dbReference>
<dbReference type="FunFam" id="2.60.40.60:FF:000020">
    <property type="entry name" value="Dachsous cadherin-related 1b"/>
    <property type="match status" value="1"/>
</dbReference>
<evidence type="ECO:0000259" key="9">
    <source>
        <dbReference type="PROSITE" id="PS50268"/>
    </source>
</evidence>
<organism evidence="10 11">
    <name type="scientific">Petrolisthes manimaculis</name>
    <dbReference type="NCBI Taxonomy" id="1843537"/>
    <lineage>
        <taxon>Eukaryota</taxon>
        <taxon>Metazoa</taxon>
        <taxon>Ecdysozoa</taxon>
        <taxon>Arthropoda</taxon>
        <taxon>Crustacea</taxon>
        <taxon>Multicrustacea</taxon>
        <taxon>Malacostraca</taxon>
        <taxon>Eumalacostraca</taxon>
        <taxon>Eucarida</taxon>
        <taxon>Decapoda</taxon>
        <taxon>Pleocyemata</taxon>
        <taxon>Anomura</taxon>
        <taxon>Galatheoidea</taxon>
        <taxon>Porcellanidae</taxon>
        <taxon>Petrolisthes</taxon>
    </lineage>
</organism>
<proteinExistence type="predicted"/>
<dbReference type="PANTHER" id="PTHR24026">
    <property type="entry name" value="FAT ATYPICAL CADHERIN-RELATED"/>
    <property type="match status" value="1"/>
</dbReference>
<keyword evidence="11" id="KW-1185">Reference proteome</keyword>
<dbReference type="InterPro" id="IPR020894">
    <property type="entry name" value="Cadherin_CS"/>
</dbReference>
<comment type="caution">
    <text evidence="10">The sequence shown here is derived from an EMBL/GenBank/DDBJ whole genome shotgun (WGS) entry which is preliminary data.</text>
</comment>
<keyword evidence="5" id="KW-1133">Transmembrane helix</keyword>
<evidence type="ECO:0000313" key="10">
    <source>
        <dbReference type="EMBL" id="KAK4308572.1"/>
    </source>
</evidence>
<protein>
    <recommendedName>
        <fullName evidence="9">Cadherin domain-containing protein</fullName>
    </recommendedName>
</protein>
<accession>A0AAE1PK65</accession>
<gene>
    <name evidence="10" type="ORF">Pmani_019737</name>
</gene>
<dbReference type="GO" id="GO:0005886">
    <property type="term" value="C:plasma membrane"/>
    <property type="evidence" value="ECO:0007669"/>
    <property type="project" value="InterPro"/>
</dbReference>
<reference evidence="10" key="1">
    <citation type="submission" date="2023-11" db="EMBL/GenBank/DDBJ databases">
        <title>Genome assemblies of two species of porcelain crab, Petrolisthes cinctipes and Petrolisthes manimaculis (Anomura: Porcellanidae).</title>
        <authorList>
            <person name="Angst P."/>
        </authorList>
    </citation>
    <scope>NUCLEOTIDE SEQUENCE</scope>
    <source>
        <strain evidence="10">PB745_02</strain>
        <tissue evidence="10">Gill</tissue>
    </source>
</reference>
<keyword evidence="4 7" id="KW-0106">Calcium</keyword>
<name>A0AAE1PK65_9EUCA</name>
<feature type="domain" description="Cadherin" evidence="9">
    <location>
        <begin position="136"/>
        <end position="249"/>
    </location>
</feature>
<dbReference type="PROSITE" id="PS00232">
    <property type="entry name" value="CADHERIN_1"/>
    <property type="match status" value="2"/>
</dbReference>
<dbReference type="Pfam" id="PF00028">
    <property type="entry name" value="Cadherin"/>
    <property type="match status" value="2"/>
</dbReference>
<dbReference type="CDD" id="cd11304">
    <property type="entry name" value="Cadherin_repeat"/>
    <property type="match status" value="4"/>
</dbReference>
<dbReference type="Proteomes" id="UP001292094">
    <property type="component" value="Unassembled WGS sequence"/>
</dbReference>
<dbReference type="InterPro" id="IPR015919">
    <property type="entry name" value="Cadherin-like_sf"/>
</dbReference>
<evidence type="ECO:0000256" key="5">
    <source>
        <dbReference type="ARBA" id="ARBA00022989"/>
    </source>
</evidence>
<feature type="non-terminal residue" evidence="10">
    <location>
        <position position="1"/>
    </location>
</feature>
<comment type="subcellular location">
    <subcellularLocation>
        <location evidence="1">Membrane</location>
    </subcellularLocation>
</comment>
<dbReference type="GO" id="GO:0007156">
    <property type="term" value="P:homophilic cell adhesion via plasma membrane adhesion molecules"/>
    <property type="evidence" value="ECO:0007669"/>
    <property type="project" value="InterPro"/>
</dbReference>
<feature type="domain" description="Cadherin" evidence="9">
    <location>
        <begin position="526"/>
        <end position="590"/>
    </location>
</feature>
<evidence type="ECO:0000256" key="3">
    <source>
        <dbReference type="ARBA" id="ARBA00022737"/>
    </source>
</evidence>
<keyword evidence="2" id="KW-0812">Transmembrane</keyword>
<dbReference type="AlphaFoldDB" id="A0AAE1PK65"/>
<feature type="domain" description="Cadherin" evidence="9">
    <location>
        <begin position="432"/>
        <end position="523"/>
    </location>
</feature>
<dbReference type="Gene3D" id="2.60.40.60">
    <property type="entry name" value="Cadherins"/>
    <property type="match status" value="4"/>
</dbReference>
<evidence type="ECO:0000256" key="4">
    <source>
        <dbReference type="ARBA" id="ARBA00022837"/>
    </source>
</evidence>
<sequence>MIIIMVLREVMMVIKVESDNNKHQPTFPECVSYDEIHVNENVTEGTPVLLVLAKDEDPGRSGTISYSLLRDFDSFAIHASNQHGQITTTRRLDRDGDDKEFRLTVIAKDNGLQPLQDTCSFRVLVEDVNDNPPIFDQERYDQTLATDHNPATPVLRVVATDRDIGTNGHVTFHLEGDPSYLEYFTLEPITGVLSLKKHLEQSMVVSSGELPPSVVKQHPRHPAIPENTTENTEVLVLCARSNLPEAPNVYFTLLNGKTRDANADGTFAIRRLPDQSVVCGDSAGVAFFVATRNLDYESVQVYKLNLQIVYTPYTTSTTSNPSTTSPSTTTTPSNPSTTSPSTTTTTSTPSNPSSTSPSTTSTTSPSTTTPSNPSTTSPFTTSPSPCRVCLGSHQNDKNARLEQTVVVDIVDVNDNAPLLQPFDGAVLENTDGALITTIKAEDKDASHQFRMLTYSFDATASTDVMTKFALKPNGELWTTQPLDREEVNQYRVPIQVTDGIPEHTRMTTYWITVQDLNDVAPVFDRSLGVYEMMLPENREVGKPTGIRLVVNDTDIVNHFTFEIVKGNEEQKFRIDPSTRTLLVNKPLDFDFPTLDRN</sequence>
<dbReference type="PROSITE" id="PS50268">
    <property type="entry name" value="CADHERIN_2"/>
    <property type="match status" value="4"/>
</dbReference>
<dbReference type="EMBL" id="JAWZYT010001871">
    <property type="protein sequence ID" value="KAK4308572.1"/>
    <property type="molecule type" value="Genomic_DNA"/>
</dbReference>
<evidence type="ECO:0000256" key="7">
    <source>
        <dbReference type="PROSITE-ProRule" id="PRU00043"/>
    </source>
</evidence>
<dbReference type="GO" id="GO:0060429">
    <property type="term" value="P:epithelium development"/>
    <property type="evidence" value="ECO:0007669"/>
    <property type="project" value="UniProtKB-ARBA"/>
</dbReference>
<evidence type="ECO:0000256" key="8">
    <source>
        <dbReference type="SAM" id="MobiDB-lite"/>
    </source>
</evidence>
<dbReference type="InterPro" id="IPR002126">
    <property type="entry name" value="Cadherin-like_dom"/>
</dbReference>
<evidence type="ECO:0000313" key="11">
    <source>
        <dbReference type="Proteomes" id="UP001292094"/>
    </source>
</evidence>
<dbReference type="GO" id="GO:0009653">
    <property type="term" value="P:anatomical structure morphogenesis"/>
    <property type="evidence" value="ECO:0007669"/>
    <property type="project" value="UniProtKB-ARBA"/>
</dbReference>
<feature type="compositionally biased region" description="Low complexity" evidence="8">
    <location>
        <begin position="313"/>
        <end position="385"/>
    </location>
</feature>